<dbReference type="InterPro" id="IPR008969">
    <property type="entry name" value="CarboxyPept-like_regulatory"/>
</dbReference>
<comment type="similarity">
    <text evidence="4">Belongs to the TonB-dependent receptor family.</text>
</comment>
<dbReference type="Proteomes" id="UP000266118">
    <property type="component" value="Chromosome"/>
</dbReference>
<reference evidence="7 8" key="1">
    <citation type="submission" date="2018-09" db="EMBL/GenBank/DDBJ databases">
        <title>Arachidicoccus sp. nov., a bacterium isolated from soil.</title>
        <authorList>
            <person name="Weon H.-Y."/>
            <person name="Kwon S.-W."/>
            <person name="Lee S.A."/>
        </authorList>
    </citation>
    <scope>NUCLEOTIDE SEQUENCE [LARGE SCALE GENOMIC DNA]</scope>
    <source>
        <strain evidence="7 8">KIS59-12</strain>
    </source>
</reference>
<keyword evidence="8" id="KW-1185">Reference proteome</keyword>
<keyword evidence="3" id="KW-0998">Cell outer membrane</keyword>
<protein>
    <submittedName>
        <fullName evidence="7">TonB-dependent receptor</fullName>
    </submittedName>
</protein>
<dbReference type="InterPro" id="IPR036942">
    <property type="entry name" value="Beta-barrel_TonB_sf"/>
</dbReference>
<dbReference type="PANTHER" id="PTHR40980">
    <property type="entry name" value="PLUG DOMAIN-CONTAINING PROTEIN"/>
    <property type="match status" value="1"/>
</dbReference>
<keyword evidence="2 4" id="KW-0472">Membrane</keyword>
<dbReference type="Pfam" id="PF00593">
    <property type="entry name" value="TonB_dep_Rec_b-barrel"/>
    <property type="match status" value="1"/>
</dbReference>
<accession>A0A386HLI5</accession>
<dbReference type="Gene3D" id="2.40.170.20">
    <property type="entry name" value="TonB-dependent receptor, beta-barrel domain"/>
    <property type="match status" value="1"/>
</dbReference>
<dbReference type="SUPFAM" id="SSF56935">
    <property type="entry name" value="Porins"/>
    <property type="match status" value="1"/>
</dbReference>
<sequence length="924" mass="103477">MVVGFIALVLPSYIFASDNTKIKITGQVLENNQPIKGASIVIVGTTKGAISETDGSFVLEVERSKAYKLKVYAIGYQPKEIEYIPENERSQNDLTVRLTPQVNSLADVRVKSNARKAGSVNAVYLAQKNNSGISDGISADVIKKSPDKNTGDVLKRVSGASIQDNKFVIIRGLNERYNTAMLNNAILPSTEPDKRAFAFDIIPASIVDNIVIYKSATPELPGDFAGGAIKITSKEFPTTRLSELSLSIGYNSNTTFKKFNTDGVKGKYDFLGFLDNTRAIPQDYNQNKSNFSNLSAEEKIKITKEFPNDFGYHQVANSLPNLSIAYTNGNTRFLSDSKRLGYIYSIGYGVSRQVADWTVKNFDNNKNILDSIQTEEFTQKYNLNALVNFTYAFNPRNNISWKNLFNNTFASSVGKRNGATYGGGNPYYISAQGKVQQNGIFNSVLGGKNELNEANKIDWNISYSLTYRNEPDERILNLVQKNDGSYFRKVNNENSPVIQDAGRVYSKNHEHLLGATANYTFNFDLLGHTQELKLGAAEYIRFKNVEINALGYATTTIYGAEVPAPINNPFDVFNKENIDQYGLTVANIGNNSVSYKGNARNDAAYAMLNNKFSDKLKLAWGARLENYDQKVTLISGQTVAHNTNLDVLPSCVFTYAVSSKSNIRLGASQSVNRPEFRELVDKNIYDYSTDYIYKGSSDLVRSKNTNADLRYEYFPSSGEIISISVFYKYFKNPIEQINQGNSVLTYQNAQEAKLIGGELEIRKKLDFFNNDLFNHLIAYANLSYVDGNIKLQGFKSNSLMQGQSPYIINAGINYAKNNFSVNILYNRIGPRLAFRGQGQNGMNIYERPRDVLDGQISKKFLKNKRLELKLTISDILAQPIAWYSKFGTDVNNHSKRFGYNKSTDEIIRQYRLGSTSTLSIKYNF</sequence>
<dbReference type="AlphaFoldDB" id="A0A386HLI5"/>
<proteinExistence type="inferred from homology"/>
<feature type="domain" description="TonB-dependent receptor plug" evidence="6">
    <location>
        <begin position="132"/>
        <end position="227"/>
    </location>
</feature>
<dbReference type="OrthoDB" id="9768470at2"/>
<evidence type="ECO:0000256" key="2">
    <source>
        <dbReference type="ARBA" id="ARBA00023136"/>
    </source>
</evidence>
<organism evidence="7 8">
    <name type="scientific">Arachidicoccus soli</name>
    <dbReference type="NCBI Taxonomy" id="2341117"/>
    <lineage>
        <taxon>Bacteria</taxon>
        <taxon>Pseudomonadati</taxon>
        <taxon>Bacteroidota</taxon>
        <taxon>Chitinophagia</taxon>
        <taxon>Chitinophagales</taxon>
        <taxon>Chitinophagaceae</taxon>
        <taxon>Arachidicoccus</taxon>
    </lineage>
</organism>
<dbReference type="InterPro" id="IPR000531">
    <property type="entry name" value="Beta-barrel_TonB"/>
</dbReference>
<keyword evidence="4" id="KW-0798">TonB box</keyword>
<gene>
    <name evidence="7" type="ORF">D6B99_01255</name>
</gene>
<evidence type="ECO:0000256" key="3">
    <source>
        <dbReference type="ARBA" id="ARBA00023237"/>
    </source>
</evidence>
<dbReference type="Pfam" id="PF07715">
    <property type="entry name" value="Plug"/>
    <property type="match status" value="1"/>
</dbReference>
<dbReference type="Pfam" id="PF13715">
    <property type="entry name" value="CarbopepD_reg_2"/>
    <property type="match status" value="1"/>
</dbReference>
<dbReference type="InterPro" id="IPR012910">
    <property type="entry name" value="Plug_dom"/>
</dbReference>
<evidence type="ECO:0000313" key="8">
    <source>
        <dbReference type="Proteomes" id="UP000266118"/>
    </source>
</evidence>
<evidence type="ECO:0000259" key="6">
    <source>
        <dbReference type="Pfam" id="PF07715"/>
    </source>
</evidence>
<dbReference type="KEGG" id="ark:D6B99_01255"/>
<evidence type="ECO:0000256" key="1">
    <source>
        <dbReference type="ARBA" id="ARBA00004442"/>
    </source>
</evidence>
<dbReference type="SUPFAM" id="SSF49464">
    <property type="entry name" value="Carboxypeptidase regulatory domain-like"/>
    <property type="match status" value="1"/>
</dbReference>
<comment type="subcellular location">
    <subcellularLocation>
        <location evidence="1 4">Cell outer membrane</location>
    </subcellularLocation>
</comment>
<evidence type="ECO:0000256" key="4">
    <source>
        <dbReference type="RuleBase" id="RU003357"/>
    </source>
</evidence>
<keyword evidence="7" id="KW-0675">Receptor</keyword>
<evidence type="ECO:0000313" key="7">
    <source>
        <dbReference type="EMBL" id="AYD46361.1"/>
    </source>
</evidence>
<dbReference type="Gene3D" id="2.170.130.10">
    <property type="entry name" value="TonB-dependent receptor, plug domain"/>
    <property type="match status" value="1"/>
</dbReference>
<dbReference type="PANTHER" id="PTHR40980:SF5">
    <property type="entry name" value="TONB-DEPENDENT RECEPTOR"/>
    <property type="match status" value="1"/>
</dbReference>
<evidence type="ECO:0000259" key="5">
    <source>
        <dbReference type="Pfam" id="PF00593"/>
    </source>
</evidence>
<dbReference type="InterPro" id="IPR037066">
    <property type="entry name" value="Plug_dom_sf"/>
</dbReference>
<dbReference type="Gene3D" id="2.60.40.1120">
    <property type="entry name" value="Carboxypeptidase-like, regulatory domain"/>
    <property type="match status" value="1"/>
</dbReference>
<feature type="domain" description="TonB-dependent receptor-like beta-barrel" evidence="5">
    <location>
        <begin position="401"/>
        <end position="855"/>
    </location>
</feature>
<dbReference type="GO" id="GO:0009279">
    <property type="term" value="C:cell outer membrane"/>
    <property type="evidence" value="ECO:0007669"/>
    <property type="project" value="UniProtKB-SubCell"/>
</dbReference>
<name>A0A386HLI5_9BACT</name>
<dbReference type="EMBL" id="CP032489">
    <property type="protein sequence ID" value="AYD46361.1"/>
    <property type="molecule type" value="Genomic_DNA"/>
</dbReference>